<dbReference type="Pfam" id="PF00005">
    <property type="entry name" value="ABC_tran"/>
    <property type="match status" value="1"/>
</dbReference>
<evidence type="ECO:0000256" key="10">
    <source>
        <dbReference type="ARBA" id="ARBA00023136"/>
    </source>
</evidence>
<evidence type="ECO:0000313" key="15">
    <source>
        <dbReference type="Proteomes" id="UP000707352"/>
    </source>
</evidence>
<evidence type="ECO:0000256" key="3">
    <source>
        <dbReference type="ARBA" id="ARBA00005417"/>
    </source>
</evidence>
<dbReference type="InterPro" id="IPR003593">
    <property type="entry name" value="AAA+_ATPase"/>
</dbReference>
<keyword evidence="11 12" id="KW-0131">Cell cycle</keyword>
<dbReference type="InterPro" id="IPR005286">
    <property type="entry name" value="Cell_div_FtsE"/>
</dbReference>
<dbReference type="InterPro" id="IPR027417">
    <property type="entry name" value="P-loop_NTPase"/>
</dbReference>
<comment type="subunit">
    <text evidence="12">Homodimer. Forms a membrane-associated complex with FtsX.</text>
</comment>
<comment type="caution">
    <text evidence="14">The sequence shown here is derived from an EMBL/GenBank/DDBJ whole genome shotgun (WGS) entry which is preliminary data.</text>
</comment>
<comment type="function">
    <text evidence="1">Part of the ABC transporter FtsEX involved in cellular division. Important for assembly or stability of the septal ring.</text>
</comment>
<dbReference type="GO" id="GO:0005524">
    <property type="term" value="F:ATP binding"/>
    <property type="evidence" value="ECO:0007669"/>
    <property type="project" value="UniProtKB-KW"/>
</dbReference>
<accession>A0ABX0V5R4</accession>
<dbReference type="SMART" id="SM00382">
    <property type="entry name" value="AAA"/>
    <property type="match status" value="1"/>
</dbReference>
<sequence>MKALFDTGFEEGPAPAAVHFENVGVRYGMGPEVLRDLTFSIEPNSFQFLTGPSGAGKTTLLRLILLSVKPTRGLISLFGEDVSRISKDELTDLRRRMGVVFQDFRLLDHLTTYENVALPLRVQGKEETSYRNEVVELLRWVGLGDRMHMLPPVLSGGEKQRAAIARALIVRPDLLLADEPTGNVDPSLARRLLRLFIELNRLGTSVVIATHDFSLMDQLSVRRLVLGDGRLHIDE</sequence>
<proteinExistence type="inferred from homology"/>
<feature type="domain" description="ABC transporter" evidence="13">
    <location>
        <begin position="18"/>
        <end position="233"/>
    </location>
</feature>
<dbReference type="GO" id="GO:0051301">
    <property type="term" value="P:cell division"/>
    <property type="evidence" value="ECO:0007669"/>
    <property type="project" value="UniProtKB-KW"/>
</dbReference>
<evidence type="ECO:0000256" key="1">
    <source>
        <dbReference type="ARBA" id="ARBA00002579"/>
    </source>
</evidence>
<dbReference type="CDD" id="cd03255">
    <property type="entry name" value="ABC_MJ0796_LolCDE_FtsE"/>
    <property type="match status" value="1"/>
</dbReference>
<protein>
    <recommendedName>
        <fullName evidence="4 12">Cell division ATP-binding protein FtsE</fullName>
    </recommendedName>
</protein>
<gene>
    <name evidence="12 14" type="primary">ftsE</name>
    <name evidence="14" type="ORF">HB375_00845</name>
</gene>
<keyword evidence="7 12" id="KW-0132">Cell division</keyword>
<evidence type="ECO:0000256" key="12">
    <source>
        <dbReference type="RuleBase" id="RU365094"/>
    </source>
</evidence>
<dbReference type="InterPro" id="IPR015854">
    <property type="entry name" value="ABC_transpr_LolD-like"/>
</dbReference>
<dbReference type="PANTHER" id="PTHR24220:SF470">
    <property type="entry name" value="CELL DIVISION ATP-BINDING PROTEIN FTSE"/>
    <property type="match status" value="1"/>
</dbReference>
<comment type="subcellular location">
    <subcellularLocation>
        <location evidence="12">Cell inner membrane</location>
        <topology evidence="12">Peripheral membrane protein</topology>
        <orientation evidence="12">Cytoplasmic side</orientation>
    </subcellularLocation>
    <subcellularLocation>
        <location evidence="2">Cell membrane</location>
        <topology evidence="2">Peripheral membrane protein</topology>
    </subcellularLocation>
</comment>
<dbReference type="Gene3D" id="3.40.50.300">
    <property type="entry name" value="P-loop containing nucleotide triphosphate hydrolases"/>
    <property type="match status" value="1"/>
</dbReference>
<dbReference type="EMBL" id="JAATJS010000001">
    <property type="protein sequence ID" value="NIX75159.1"/>
    <property type="molecule type" value="Genomic_DNA"/>
</dbReference>
<dbReference type="InterPro" id="IPR017871">
    <property type="entry name" value="ABC_transporter-like_CS"/>
</dbReference>
<evidence type="ECO:0000259" key="13">
    <source>
        <dbReference type="PROSITE" id="PS50893"/>
    </source>
</evidence>
<evidence type="ECO:0000256" key="5">
    <source>
        <dbReference type="ARBA" id="ARBA00022448"/>
    </source>
</evidence>
<evidence type="ECO:0000256" key="7">
    <source>
        <dbReference type="ARBA" id="ARBA00022618"/>
    </source>
</evidence>
<comment type="similarity">
    <text evidence="3 12">Belongs to the ABC transporter superfamily.</text>
</comment>
<evidence type="ECO:0000256" key="6">
    <source>
        <dbReference type="ARBA" id="ARBA00022475"/>
    </source>
</evidence>
<evidence type="ECO:0000256" key="9">
    <source>
        <dbReference type="ARBA" id="ARBA00022840"/>
    </source>
</evidence>
<reference evidence="14 15" key="1">
    <citation type="submission" date="2020-03" db="EMBL/GenBank/DDBJ databases">
        <title>The genome sequence of Microvirga sp. c23x22.</title>
        <authorList>
            <person name="Zhang X."/>
        </authorList>
    </citation>
    <scope>NUCLEOTIDE SEQUENCE [LARGE SCALE GENOMIC DNA]</scope>
    <source>
        <strain evidence="15">c23x22</strain>
    </source>
</reference>
<dbReference type="PANTHER" id="PTHR24220">
    <property type="entry name" value="IMPORT ATP-BINDING PROTEIN"/>
    <property type="match status" value="1"/>
</dbReference>
<keyword evidence="8 12" id="KW-0547">Nucleotide-binding</keyword>
<dbReference type="InterPro" id="IPR003439">
    <property type="entry name" value="ABC_transporter-like_ATP-bd"/>
</dbReference>
<dbReference type="SUPFAM" id="SSF52540">
    <property type="entry name" value="P-loop containing nucleoside triphosphate hydrolases"/>
    <property type="match status" value="1"/>
</dbReference>
<dbReference type="NCBIfam" id="TIGR02673">
    <property type="entry name" value="FtsE"/>
    <property type="match status" value="1"/>
</dbReference>
<evidence type="ECO:0000256" key="2">
    <source>
        <dbReference type="ARBA" id="ARBA00004202"/>
    </source>
</evidence>
<dbReference type="PROSITE" id="PS50893">
    <property type="entry name" value="ABC_TRANSPORTER_2"/>
    <property type="match status" value="1"/>
</dbReference>
<keyword evidence="15" id="KW-1185">Reference proteome</keyword>
<dbReference type="InterPro" id="IPR017911">
    <property type="entry name" value="MacB-like_ATP-bd"/>
</dbReference>
<keyword evidence="6 12" id="KW-1003">Cell membrane</keyword>
<organism evidence="14 15">
    <name type="scientific">Microvirga terricola</name>
    <dbReference type="NCBI Taxonomy" id="2719797"/>
    <lineage>
        <taxon>Bacteria</taxon>
        <taxon>Pseudomonadati</taxon>
        <taxon>Pseudomonadota</taxon>
        <taxon>Alphaproteobacteria</taxon>
        <taxon>Hyphomicrobiales</taxon>
        <taxon>Methylobacteriaceae</taxon>
        <taxon>Microvirga</taxon>
    </lineage>
</organism>
<evidence type="ECO:0000256" key="11">
    <source>
        <dbReference type="ARBA" id="ARBA00023306"/>
    </source>
</evidence>
<evidence type="ECO:0000313" key="14">
    <source>
        <dbReference type="EMBL" id="NIX75159.1"/>
    </source>
</evidence>
<name>A0ABX0V5R4_9HYPH</name>
<keyword evidence="9 12" id="KW-0067">ATP-binding</keyword>
<keyword evidence="10 12" id="KW-0472">Membrane</keyword>
<evidence type="ECO:0000256" key="8">
    <source>
        <dbReference type="ARBA" id="ARBA00022741"/>
    </source>
</evidence>
<dbReference type="PROSITE" id="PS00211">
    <property type="entry name" value="ABC_TRANSPORTER_1"/>
    <property type="match status" value="1"/>
</dbReference>
<keyword evidence="5" id="KW-0813">Transport</keyword>
<dbReference type="Proteomes" id="UP000707352">
    <property type="component" value="Unassembled WGS sequence"/>
</dbReference>
<evidence type="ECO:0000256" key="4">
    <source>
        <dbReference type="ARBA" id="ARBA00020019"/>
    </source>
</evidence>